<reference evidence="2 3" key="1">
    <citation type="journal article" date="2023" name="Sci. Data">
        <title>Genome assembly of the Korean intertidal mud-creeper Batillaria attramentaria.</title>
        <authorList>
            <person name="Patra A.K."/>
            <person name="Ho P.T."/>
            <person name="Jun S."/>
            <person name="Lee S.J."/>
            <person name="Kim Y."/>
            <person name="Won Y.J."/>
        </authorList>
    </citation>
    <scope>NUCLEOTIDE SEQUENCE [LARGE SCALE GENOMIC DNA]</scope>
    <source>
        <strain evidence="2">Wonlab-2016</strain>
    </source>
</reference>
<evidence type="ECO:0000313" key="2">
    <source>
        <dbReference type="EMBL" id="KAK7480543.1"/>
    </source>
</evidence>
<gene>
    <name evidence="2" type="ORF">BaRGS_00028205</name>
</gene>
<dbReference type="AlphaFoldDB" id="A0ABD0K064"/>
<feature type="region of interest" description="Disordered" evidence="1">
    <location>
        <begin position="53"/>
        <end position="72"/>
    </location>
</feature>
<accession>A0ABD0K064</accession>
<organism evidence="2 3">
    <name type="scientific">Batillaria attramentaria</name>
    <dbReference type="NCBI Taxonomy" id="370345"/>
    <lineage>
        <taxon>Eukaryota</taxon>
        <taxon>Metazoa</taxon>
        <taxon>Spiralia</taxon>
        <taxon>Lophotrochozoa</taxon>
        <taxon>Mollusca</taxon>
        <taxon>Gastropoda</taxon>
        <taxon>Caenogastropoda</taxon>
        <taxon>Sorbeoconcha</taxon>
        <taxon>Cerithioidea</taxon>
        <taxon>Batillariidae</taxon>
        <taxon>Batillaria</taxon>
    </lineage>
</organism>
<sequence length="91" mass="10032">FKGYLNIVIDTDWLCDPKSSLYPGKATLSGLRRSTIAMTLIILIMDQVPKAKSPARGQLPLGTRTKSPTPIPKTDMILLLKTATTRTPQHQ</sequence>
<feature type="non-terminal residue" evidence="2">
    <location>
        <position position="1"/>
    </location>
</feature>
<keyword evidence="3" id="KW-1185">Reference proteome</keyword>
<name>A0ABD0K064_9CAEN</name>
<dbReference type="EMBL" id="JACVVK020000279">
    <property type="protein sequence ID" value="KAK7480543.1"/>
    <property type="molecule type" value="Genomic_DNA"/>
</dbReference>
<protein>
    <submittedName>
        <fullName evidence="2">Uncharacterized protein</fullName>
    </submittedName>
</protein>
<proteinExistence type="predicted"/>
<comment type="caution">
    <text evidence="2">The sequence shown here is derived from an EMBL/GenBank/DDBJ whole genome shotgun (WGS) entry which is preliminary data.</text>
</comment>
<evidence type="ECO:0000313" key="3">
    <source>
        <dbReference type="Proteomes" id="UP001519460"/>
    </source>
</evidence>
<dbReference type="Proteomes" id="UP001519460">
    <property type="component" value="Unassembled WGS sequence"/>
</dbReference>
<feature type="non-terminal residue" evidence="2">
    <location>
        <position position="91"/>
    </location>
</feature>
<evidence type="ECO:0000256" key="1">
    <source>
        <dbReference type="SAM" id="MobiDB-lite"/>
    </source>
</evidence>